<dbReference type="AlphaFoldDB" id="A0A330L700"/>
<evidence type="ECO:0000313" key="1">
    <source>
        <dbReference type="EMBL" id="SPP64755.1"/>
    </source>
</evidence>
<dbReference type="EMBL" id="OUNR01000012">
    <property type="protein sequence ID" value="SPP64755.1"/>
    <property type="molecule type" value="Genomic_DNA"/>
</dbReference>
<dbReference type="InParanoid" id="A0A330L700"/>
<keyword evidence="2" id="KW-1185">Reference proteome</keyword>
<gene>
    <name evidence="1" type="ORF">NITLEN_20395</name>
</gene>
<accession>A0A330L700</accession>
<sequence>MSICGGQSIHLFDYYGSILHSQTTLGIKEIALGIRGVRWRSVGEVSEEEEHSSKQGHSR</sequence>
<name>A0A330L700_9BACT</name>
<organism evidence="1 2">
    <name type="scientific">Nitrospira lenta</name>
    <dbReference type="NCBI Taxonomy" id="1436998"/>
    <lineage>
        <taxon>Bacteria</taxon>
        <taxon>Pseudomonadati</taxon>
        <taxon>Nitrospirota</taxon>
        <taxon>Nitrospiria</taxon>
        <taxon>Nitrospirales</taxon>
        <taxon>Nitrospiraceae</taxon>
        <taxon>Nitrospira</taxon>
    </lineage>
</organism>
<reference evidence="2" key="1">
    <citation type="submission" date="2018-04" db="EMBL/GenBank/DDBJ databases">
        <authorList>
            <person name="Lucker S."/>
            <person name="Sakoula D."/>
        </authorList>
    </citation>
    <scope>NUCLEOTIDE SEQUENCE [LARGE SCALE GENOMIC DNA]</scope>
</reference>
<proteinExistence type="predicted"/>
<evidence type="ECO:0000313" key="2">
    <source>
        <dbReference type="Proteomes" id="UP000248168"/>
    </source>
</evidence>
<dbReference type="Proteomes" id="UP000248168">
    <property type="component" value="Unassembled WGS sequence"/>
</dbReference>
<protein>
    <submittedName>
        <fullName evidence="1">Uncharacterized protein</fullName>
    </submittedName>
</protein>